<dbReference type="Gene3D" id="1.25.40.10">
    <property type="entry name" value="Tetratricopeptide repeat domain"/>
    <property type="match status" value="1"/>
</dbReference>
<dbReference type="AlphaFoldDB" id="A0A0F4V6M1"/>
<sequence length="417" mass="46926">MKLCFVVMGYGKKTEYETGRTLDLNATYETIIEPAVTSRGLRCVRADEVMQSGLIDVQMYDMLLRADLVIADISTGNVNAVYELGVRHALRPNSTIVMSEDKGKLYFDLNHISTFQYSHFGEDILAREAKRAVQDLGDLIETVMAAQAVDSPVYTFLPKLQRPRMTDEQFEELIEEAEAAQQKLSQHMRKGERLMGQSQQHLASIQFAAARDMKPGEPDILQKLALSTYKAGLPTKIAALRAAMDVLRPLNPENSNDPETVGIAGAIAKRIWLLEQDRASLDAAIAYYRRGFEVKRDYYNGENLALCFEFRAQIQTEEAEKVFDFMCARKIREAILRILLPALESPDFIERRDKRWVYATLANCYFATGDTVQGSTFELHFKGAASAAWEIETYEAGKNDLLAIEPARQAALAPVQE</sequence>
<dbReference type="Proteomes" id="UP000033400">
    <property type="component" value="Unassembled WGS sequence"/>
</dbReference>
<proteinExistence type="predicted"/>
<comment type="caution">
    <text evidence="1">The sequence shown here is derived from an EMBL/GenBank/DDBJ whole genome shotgun (WGS) entry which is preliminary data.</text>
</comment>
<dbReference type="OrthoDB" id="5180013at2"/>
<dbReference type="InterPro" id="IPR011990">
    <property type="entry name" value="TPR-like_helical_dom_sf"/>
</dbReference>
<gene>
    <name evidence="1" type="ORF">VD17_17980</name>
</gene>
<dbReference type="Pfam" id="PF20308">
    <property type="entry name" value="TPR-S"/>
    <property type="match status" value="1"/>
</dbReference>
<dbReference type="EMBL" id="LACH01000039">
    <property type="protein sequence ID" value="KJZ64426.1"/>
    <property type="molecule type" value="Genomic_DNA"/>
</dbReference>
<organism evidence="1 2">
    <name type="scientific">Pseudomonas fluorescens</name>
    <dbReference type="NCBI Taxonomy" id="294"/>
    <lineage>
        <taxon>Bacteria</taxon>
        <taxon>Pseudomonadati</taxon>
        <taxon>Pseudomonadota</taxon>
        <taxon>Gammaproteobacteria</taxon>
        <taxon>Pseudomonadales</taxon>
        <taxon>Pseudomonadaceae</taxon>
        <taxon>Pseudomonas</taxon>
    </lineage>
</organism>
<dbReference type="PATRIC" id="fig|294.133.peg.3216"/>
<reference evidence="1 2" key="1">
    <citation type="submission" date="2015-03" db="EMBL/GenBank/DDBJ databases">
        <title>Comparative genomics of Pseudomonas insights into diversity of traits involved in vanlence and defense.</title>
        <authorList>
            <person name="Qin Y."/>
        </authorList>
    </citation>
    <scope>NUCLEOTIDE SEQUENCE [LARGE SCALE GENOMIC DNA]</scope>
    <source>
        <strain evidence="1 2">H24</strain>
    </source>
</reference>
<accession>A0A0F4V6M1</accession>
<protein>
    <submittedName>
        <fullName evidence="1">Uncharacterized protein</fullName>
    </submittedName>
</protein>
<evidence type="ECO:0000313" key="2">
    <source>
        <dbReference type="Proteomes" id="UP000033400"/>
    </source>
</evidence>
<evidence type="ECO:0000313" key="1">
    <source>
        <dbReference type="EMBL" id="KJZ64426.1"/>
    </source>
</evidence>
<name>A0A0F4V6M1_PSEFL</name>
<dbReference type="InterPro" id="IPR046880">
    <property type="entry name" value="TPR-S"/>
</dbReference>